<evidence type="ECO:0000313" key="2">
    <source>
        <dbReference type="EMBL" id="AFU57829.1"/>
    </source>
</evidence>
<dbReference type="InParanoid" id="K0IME0"/>
<organism evidence="2 3">
    <name type="scientific">Nitrososphaera gargensis (strain Ga9.2)</name>
    <dbReference type="NCBI Taxonomy" id="1237085"/>
    <lineage>
        <taxon>Archaea</taxon>
        <taxon>Nitrososphaerota</taxon>
        <taxon>Nitrososphaeria</taxon>
        <taxon>Nitrososphaerales</taxon>
        <taxon>Nitrososphaeraceae</taxon>
        <taxon>Nitrososphaera</taxon>
    </lineage>
</organism>
<keyword evidence="3" id="KW-1185">Reference proteome</keyword>
<dbReference type="AlphaFoldDB" id="K0IME0"/>
<feature type="compositionally biased region" description="Low complexity" evidence="1">
    <location>
        <begin position="162"/>
        <end position="180"/>
    </location>
</feature>
<dbReference type="EMBL" id="CP002408">
    <property type="protein sequence ID" value="AFU57829.1"/>
    <property type="molecule type" value="Genomic_DNA"/>
</dbReference>
<accession>K0IME0</accession>
<evidence type="ECO:0000313" key="3">
    <source>
        <dbReference type="Proteomes" id="UP000008037"/>
    </source>
</evidence>
<evidence type="ECO:0000256" key="1">
    <source>
        <dbReference type="SAM" id="MobiDB-lite"/>
    </source>
</evidence>
<dbReference type="Proteomes" id="UP000008037">
    <property type="component" value="Chromosome"/>
</dbReference>
<dbReference type="GeneID" id="13795282"/>
<name>K0IME0_NITGG</name>
<sequence length="180" mass="20103">MAKVRPSITLKLKSGQTITLDLQEVNDIIKSLTKFVNERQRRLRRRQNIKDATTAVVKRRIARNGRMMITTTRKAGRKIPAASSSMSQAKRQEILEHVNKKLSTEPKTLSNLLKGVSYSPNYLPAIRNIIENQPNIAKQIIGKRTYYRTITSKNGEKKHRVSSGQSASSNASSLSAAATS</sequence>
<feature type="region of interest" description="Disordered" evidence="1">
    <location>
        <begin position="152"/>
        <end position="180"/>
    </location>
</feature>
<dbReference type="KEGG" id="nga:Ngar_c08870"/>
<dbReference type="RefSeq" id="WP_015018374.1">
    <property type="nucleotide sequence ID" value="NC_018719.1"/>
</dbReference>
<gene>
    <name evidence="2" type="ordered locus">Ngar_c08870</name>
</gene>
<dbReference type="OrthoDB" id="11034at2157"/>
<proteinExistence type="predicted"/>
<reference evidence="2 3" key="1">
    <citation type="journal article" date="2012" name="Environ. Microbiol.">
        <title>The genome of the ammonia-oxidizing Candidatus Nitrososphaera gargensis: insights into metabolic versatility and environmental adaptations.</title>
        <authorList>
            <person name="Spang A."/>
            <person name="Poehlein A."/>
            <person name="Offre P."/>
            <person name="Zumbragel S."/>
            <person name="Haider S."/>
            <person name="Rychlik N."/>
            <person name="Nowka B."/>
            <person name="Schmeisser C."/>
            <person name="Lebedeva E.V."/>
            <person name="Rattei T."/>
            <person name="Bohm C."/>
            <person name="Schmid M."/>
            <person name="Galushko A."/>
            <person name="Hatzenpichler R."/>
            <person name="Weinmaier T."/>
            <person name="Daniel R."/>
            <person name="Schleper C."/>
            <person name="Spieck E."/>
            <person name="Streit W."/>
            <person name="Wagner M."/>
        </authorList>
    </citation>
    <scope>NUCLEOTIDE SEQUENCE [LARGE SCALE GENOMIC DNA]</scope>
    <source>
        <strain evidence="3">Ga9.2</strain>
    </source>
</reference>
<protein>
    <submittedName>
        <fullName evidence="2">Uncharacterized protein</fullName>
    </submittedName>
</protein>
<dbReference type="HOGENOM" id="CLU_136580_0_0_2"/>
<dbReference type="BioCyc" id="CNIT1237085:G1324-885-MONOMER"/>